<dbReference type="PROSITE" id="PS52029">
    <property type="entry name" value="LD_TPASE"/>
    <property type="match status" value="1"/>
</dbReference>
<keyword evidence="4 6" id="KW-0573">Peptidoglycan synthesis</keyword>
<dbReference type="AlphaFoldDB" id="A0A554LFN5"/>
<proteinExistence type="predicted"/>
<evidence type="ECO:0000313" key="10">
    <source>
        <dbReference type="Proteomes" id="UP000318296"/>
    </source>
</evidence>
<dbReference type="GO" id="GO:0008360">
    <property type="term" value="P:regulation of cell shape"/>
    <property type="evidence" value="ECO:0007669"/>
    <property type="project" value="UniProtKB-UniRule"/>
</dbReference>
<evidence type="ECO:0000313" key="9">
    <source>
        <dbReference type="EMBL" id="TSC91683.1"/>
    </source>
</evidence>
<dbReference type="CDD" id="cd16913">
    <property type="entry name" value="YkuD_like"/>
    <property type="match status" value="1"/>
</dbReference>
<feature type="domain" description="L,D-TPase catalytic" evidence="8">
    <location>
        <begin position="112"/>
        <end position="235"/>
    </location>
</feature>
<keyword evidence="2" id="KW-0808">Transferase</keyword>
<evidence type="ECO:0000256" key="7">
    <source>
        <dbReference type="SAM" id="MobiDB-lite"/>
    </source>
</evidence>
<comment type="pathway">
    <text evidence="1 6">Cell wall biogenesis; peptidoglycan biosynthesis.</text>
</comment>
<dbReference type="PROSITE" id="PS51257">
    <property type="entry name" value="PROKAR_LIPOPROTEIN"/>
    <property type="match status" value="1"/>
</dbReference>
<dbReference type="EMBL" id="VMGH01000030">
    <property type="protein sequence ID" value="TSC91683.1"/>
    <property type="molecule type" value="Genomic_DNA"/>
</dbReference>
<dbReference type="GO" id="GO:0016740">
    <property type="term" value="F:transferase activity"/>
    <property type="evidence" value="ECO:0007669"/>
    <property type="project" value="UniProtKB-KW"/>
</dbReference>
<dbReference type="Pfam" id="PF03734">
    <property type="entry name" value="YkuD"/>
    <property type="match status" value="1"/>
</dbReference>
<evidence type="ECO:0000256" key="1">
    <source>
        <dbReference type="ARBA" id="ARBA00004752"/>
    </source>
</evidence>
<dbReference type="GO" id="GO:0018104">
    <property type="term" value="P:peptidoglycan-protein cross-linking"/>
    <property type="evidence" value="ECO:0007669"/>
    <property type="project" value="TreeGrafter"/>
</dbReference>
<evidence type="ECO:0000256" key="2">
    <source>
        <dbReference type="ARBA" id="ARBA00022679"/>
    </source>
</evidence>
<keyword evidence="3 6" id="KW-0133">Cell shape</keyword>
<dbReference type="PANTHER" id="PTHR30582">
    <property type="entry name" value="L,D-TRANSPEPTIDASE"/>
    <property type="match status" value="1"/>
</dbReference>
<evidence type="ECO:0000256" key="3">
    <source>
        <dbReference type="ARBA" id="ARBA00022960"/>
    </source>
</evidence>
<dbReference type="GO" id="GO:0005576">
    <property type="term" value="C:extracellular region"/>
    <property type="evidence" value="ECO:0007669"/>
    <property type="project" value="TreeGrafter"/>
</dbReference>
<gene>
    <name evidence="9" type="ORF">CEN92_217</name>
</gene>
<dbReference type="GO" id="GO:0071972">
    <property type="term" value="F:peptidoglycan L,D-transpeptidase activity"/>
    <property type="evidence" value="ECO:0007669"/>
    <property type="project" value="TreeGrafter"/>
</dbReference>
<dbReference type="UniPathway" id="UPA00219"/>
<dbReference type="InterPro" id="IPR005490">
    <property type="entry name" value="LD_TPept_cat_dom"/>
</dbReference>
<dbReference type="Gene3D" id="2.40.440.10">
    <property type="entry name" value="L,D-transpeptidase catalytic domain-like"/>
    <property type="match status" value="1"/>
</dbReference>
<reference evidence="9 10" key="1">
    <citation type="submission" date="2017-07" db="EMBL/GenBank/DDBJ databases">
        <title>Mechanisms for carbon and nitrogen cycling indicate functional differentiation within the Candidate Phyla Radiation.</title>
        <authorList>
            <person name="Danczak R.E."/>
            <person name="Johnston M.D."/>
            <person name="Kenah C."/>
            <person name="Slattery M."/>
            <person name="Wrighton K.C."/>
            <person name="Wilkins M.J."/>
        </authorList>
    </citation>
    <scope>NUCLEOTIDE SEQUENCE [LARGE SCALE GENOMIC DNA]</scope>
    <source>
        <strain evidence="9">Licking1014_96</strain>
    </source>
</reference>
<evidence type="ECO:0000259" key="8">
    <source>
        <dbReference type="PROSITE" id="PS52029"/>
    </source>
</evidence>
<protein>
    <recommendedName>
        <fullName evidence="8">L,D-TPase catalytic domain-containing protein</fullName>
    </recommendedName>
</protein>
<dbReference type="InterPro" id="IPR038063">
    <property type="entry name" value="Transpep_catalytic_dom"/>
</dbReference>
<evidence type="ECO:0000256" key="6">
    <source>
        <dbReference type="PROSITE-ProRule" id="PRU01373"/>
    </source>
</evidence>
<evidence type="ECO:0000256" key="4">
    <source>
        <dbReference type="ARBA" id="ARBA00022984"/>
    </source>
</evidence>
<evidence type="ECO:0000256" key="5">
    <source>
        <dbReference type="ARBA" id="ARBA00023316"/>
    </source>
</evidence>
<feature type="active site" description="Nucleophile" evidence="6">
    <location>
        <position position="211"/>
    </location>
</feature>
<dbReference type="PANTHER" id="PTHR30582:SF2">
    <property type="entry name" value="L,D-TRANSPEPTIDASE YCIB-RELATED"/>
    <property type="match status" value="1"/>
</dbReference>
<feature type="active site" description="Proton donor/acceptor" evidence="6">
    <location>
        <position position="193"/>
    </location>
</feature>
<sequence length="253" mass="28142">MKILIAGVGFLAALGCLWLWQAEKAEQKRASQLVSLEESVADLAVLETIMAYTPKTRPSEDKTTSTPATVTEVKAEQKQKQKPKPKPADSEVLLQPILTDHYFLYRPEAIVDYIKVVIDEQRLYAFEQGKLVMTELISTASTGVNLPLENASDYPHNHLGTFSVLSKNKDAYSQEYDCPMPFALGYHGGHFIHQTESKYYHLLGQPASHGCVREGPEIAKWLFEHTPIGTTVEVAPSNARATLEEPWMLKAAG</sequence>
<feature type="region of interest" description="Disordered" evidence="7">
    <location>
        <begin position="55"/>
        <end position="89"/>
    </location>
</feature>
<dbReference type="Proteomes" id="UP000318296">
    <property type="component" value="Unassembled WGS sequence"/>
</dbReference>
<keyword evidence="5 6" id="KW-0961">Cell wall biogenesis/degradation</keyword>
<dbReference type="InterPro" id="IPR050979">
    <property type="entry name" value="LD-transpeptidase"/>
</dbReference>
<name>A0A554LFN5_9BACT</name>
<dbReference type="SUPFAM" id="SSF141523">
    <property type="entry name" value="L,D-transpeptidase catalytic domain-like"/>
    <property type="match status" value="1"/>
</dbReference>
<comment type="caution">
    <text evidence="9">The sequence shown here is derived from an EMBL/GenBank/DDBJ whole genome shotgun (WGS) entry which is preliminary data.</text>
</comment>
<organism evidence="9 10">
    <name type="scientific">Candidatus Berkelbacteria bacterium Licking1014_96</name>
    <dbReference type="NCBI Taxonomy" id="2017149"/>
    <lineage>
        <taxon>Bacteria</taxon>
        <taxon>Candidatus Berkelbacteria</taxon>
    </lineage>
</organism>
<dbReference type="GO" id="GO:0071555">
    <property type="term" value="P:cell wall organization"/>
    <property type="evidence" value="ECO:0007669"/>
    <property type="project" value="UniProtKB-UniRule"/>
</dbReference>
<accession>A0A554LFN5</accession>